<feature type="region of interest" description="Disordered" evidence="1">
    <location>
        <begin position="910"/>
        <end position="937"/>
    </location>
</feature>
<evidence type="ECO:0000259" key="2">
    <source>
        <dbReference type="Pfam" id="PF06791"/>
    </source>
</evidence>
<evidence type="ECO:0000313" key="3">
    <source>
        <dbReference type="EMBL" id="AKM09879.1"/>
    </source>
</evidence>
<feature type="compositionally biased region" description="Basic and acidic residues" evidence="1">
    <location>
        <begin position="401"/>
        <end position="411"/>
    </location>
</feature>
<dbReference type="InterPro" id="IPR009628">
    <property type="entry name" value="Phage_tape_measure_N"/>
</dbReference>
<evidence type="ECO:0000256" key="1">
    <source>
        <dbReference type="SAM" id="MobiDB-lite"/>
    </source>
</evidence>
<organism evidence="3 4">
    <name type="scientific">Croceicoccus naphthovorans</name>
    <dbReference type="NCBI Taxonomy" id="1348774"/>
    <lineage>
        <taxon>Bacteria</taxon>
        <taxon>Pseudomonadati</taxon>
        <taxon>Pseudomonadota</taxon>
        <taxon>Alphaproteobacteria</taxon>
        <taxon>Sphingomonadales</taxon>
        <taxon>Erythrobacteraceae</taxon>
        <taxon>Croceicoccus</taxon>
    </lineage>
</organism>
<feature type="region of interest" description="Disordered" evidence="1">
    <location>
        <begin position="440"/>
        <end position="479"/>
    </location>
</feature>
<sequence length="937" mass="99240">MAVERAINMALRVLGIGEVERDFKRVGAAGDQAFGKVAKAANGADKEVSEYTRRLRNAVAAAKGAVDRSPEFQAQRVMDPEGYRRDRNQTIMAAVGMEQNAMREGLGETAAAWDSLYQSSDKAGMSMKSAALLGTAAATAIGAAAKFVWDSAQAYMEHEQAVDSFYATLSLGGNRTDSAASEIEAMAGRVVDATNQTEEAALQAAASLAKVPDLTKAGLDEALNVAALLADALGTDVTDVVEDMRPVLEALAKKDMKALYEATEDLNDPLRVAIMNLAETGKTAEAQKVYLDGLRMAAGTGPNGLTTAANELSDKWRDLLTAFGEDNSGPAVAMLRTLSGWLDTFTEKTRGAIRWWKEWTLERGVRQEQMVLDSWFASDEQRATARSRQTQFKNGLARMRGQTDRSGGFRDMRDEPTWAINPDIVDNTNVASQLKGLEARYGGSASKGGGGGRGRSGKSDAEREADRLKREAEQAREAADRVIESNDDVIASYLIRAQEAEEKTGLEGAALKAVERSHAIEAAARRINRDEIEREVAARRAAAQMADETFDETAATREATAAVEAKAEQLRKLAAREIDAAAATAEFNRKQAEAARIADMVKTPLEQLTEEIERAIEALNGGAISDDQFNRRMDQMAESLADIRYEADKSAHAWRGYGDDVGRTLSDLALNGGNARDVLQELIRMPLERLLYQNFEVPVANFIDGLTGNNREKNVASARADLPIAGDAAAGSLAMVGTSGLQAAQALNAVALGAGDDLSQLGATAIGTGESLQSVEVGLHDFGNSLLSVITMLASGGGGGGGLSGLLGIGIKAVAGSIGGGAGATGAYAGYGDGTNMTGGIMNFASGTDRLPIERPFWVGENGRELMELTRGGGMRVHSNQQSHRMLGEGGGGTTLVQTINIPQGADPRRTASAVNRATQTGLARTARKGLAGGIDR</sequence>
<dbReference type="AlphaFoldDB" id="A0A0G3XGY2"/>
<dbReference type="OrthoDB" id="38641at2"/>
<evidence type="ECO:0000313" key="4">
    <source>
        <dbReference type="Proteomes" id="UP000035287"/>
    </source>
</evidence>
<dbReference type="STRING" id="1348774.AB433_07595"/>
<proteinExistence type="predicted"/>
<dbReference type="Pfam" id="PF06791">
    <property type="entry name" value="TMP_2"/>
    <property type="match status" value="1"/>
</dbReference>
<name>A0A0G3XGY2_9SPHN</name>
<protein>
    <recommendedName>
        <fullName evidence="2">Bacteriophage tail tape measure N-terminal domain-containing protein</fullName>
    </recommendedName>
</protein>
<feature type="compositionally biased region" description="Polar residues" evidence="1">
    <location>
        <begin position="913"/>
        <end position="923"/>
    </location>
</feature>
<feature type="compositionally biased region" description="Gly residues" evidence="1">
    <location>
        <begin position="445"/>
        <end position="454"/>
    </location>
</feature>
<keyword evidence="4" id="KW-1185">Reference proteome</keyword>
<dbReference type="RefSeq" id="WP_047820563.1">
    <property type="nucleotide sequence ID" value="NZ_CP011770.1"/>
</dbReference>
<dbReference type="KEGG" id="cna:AB433_07595"/>
<dbReference type="PATRIC" id="fig|1348774.3.peg.1593"/>
<dbReference type="EMBL" id="CP011770">
    <property type="protein sequence ID" value="AKM09879.1"/>
    <property type="molecule type" value="Genomic_DNA"/>
</dbReference>
<feature type="compositionally biased region" description="Basic and acidic residues" evidence="1">
    <location>
        <begin position="457"/>
        <end position="479"/>
    </location>
</feature>
<accession>A0A0G3XGY2</accession>
<dbReference type="Proteomes" id="UP000035287">
    <property type="component" value="Chromosome"/>
</dbReference>
<feature type="domain" description="Bacteriophage tail tape measure N-terminal" evidence="2">
    <location>
        <begin position="139"/>
        <end position="262"/>
    </location>
</feature>
<gene>
    <name evidence="3" type="ORF">AB433_07595</name>
</gene>
<reference evidence="3 4" key="1">
    <citation type="submission" date="2015-06" db="EMBL/GenBank/DDBJ databases">
        <authorList>
            <person name="Zeng Y."/>
            <person name="Huang Y."/>
        </authorList>
    </citation>
    <scope>NUCLEOTIDE SEQUENCE [LARGE SCALE GENOMIC DNA]</scope>
    <source>
        <strain evidence="3 4">PQ-2</strain>
    </source>
</reference>
<feature type="region of interest" description="Disordered" evidence="1">
    <location>
        <begin position="386"/>
        <end position="411"/>
    </location>
</feature>